<protein>
    <recommendedName>
        <fullName evidence="3">FAD:protein FMN transferase</fullName>
        <ecNumber evidence="2">2.7.1.180</ecNumber>
    </recommendedName>
    <alternativeName>
        <fullName evidence="9">Flavin transferase</fullName>
    </alternativeName>
</protein>
<keyword evidence="5 12" id="KW-0808">Transferase</keyword>
<keyword evidence="4" id="KW-0285">Flavoprotein</keyword>
<dbReference type="Gene3D" id="3.10.520.10">
    <property type="entry name" value="ApbE-like domains"/>
    <property type="match status" value="1"/>
</dbReference>
<dbReference type="Pfam" id="PF02424">
    <property type="entry name" value="ApbE"/>
    <property type="match status" value="2"/>
</dbReference>
<dbReference type="PANTHER" id="PTHR30040:SF2">
    <property type="entry name" value="FAD:PROTEIN FMN TRANSFERASE"/>
    <property type="match status" value="1"/>
</dbReference>
<evidence type="ECO:0000313" key="12">
    <source>
        <dbReference type="EMBL" id="MFC4997634.1"/>
    </source>
</evidence>
<comment type="cofactor">
    <cofactor evidence="1">
        <name>Mg(2+)</name>
        <dbReference type="ChEBI" id="CHEBI:18420"/>
    </cofactor>
</comment>
<name>A0ABV9VNH5_9ACTN</name>
<dbReference type="EC" id="2.7.1.180" evidence="2"/>
<keyword evidence="13" id="KW-1185">Reference proteome</keyword>
<dbReference type="InterPro" id="IPR024932">
    <property type="entry name" value="ApbE"/>
</dbReference>
<evidence type="ECO:0000256" key="8">
    <source>
        <dbReference type="ARBA" id="ARBA00022842"/>
    </source>
</evidence>
<dbReference type="RefSeq" id="WP_380113865.1">
    <property type="nucleotide sequence ID" value="NZ_JBHSIU010000010.1"/>
</dbReference>
<organism evidence="12 13">
    <name type="scientific">Dactylosporangium cerinum</name>
    <dbReference type="NCBI Taxonomy" id="1434730"/>
    <lineage>
        <taxon>Bacteria</taxon>
        <taxon>Bacillati</taxon>
        <taxon>Actinomycetota</taxon>
        <taxon>Actinomycetes</taxon>
        <taxon>Micromonosporales</taxon>
        <taxon>Micromonosporaceae</taxon>
        <taxon>Dactylosporangium</taxon>
    </lineage>
</organism>
<comment type="caution">
    <text evidence="12">The sequence shown here is derived from an EMBL/GenBank/DDBJ whole genome shotgun (WGS) entry which is preliminary data.</text>
</comment>
<evidence type="ECO:0000256" key="1">
    <source>
        <dbReference type="ARBA" id="ARBA00001946"/>
    </source>
</evidence>
<dbReference type="InterPro" id="IPR003374">
    <property type="entry name" value="ApbE-like_sf"/>
</dbReference>
<dbReference type="EMBL" id="JBHSIU010000010">
    <property type="protein sequence ID" value="MFC4997634.1"/>
    <property type="molecule type" value="Genomic_DNA"/>
</dbReference>
<feature type="compositionally biased region" description="Low complexity" evidence="11">
    <location>
        <begin position="138"/>
        <end position="153"/>
    </location>
</feature>
<evidence type="ECO:0000256" key="6">
    <source>
        <dbReference type="ARBA" id="ARBA00022723"/>
    </source>
</evidence>
<evidence type="ECO:0000256" key="10">
    <source>
        <dbReference type="ARBA" id="ARBA00048540"/>
    </source>
</evidence>
<evidence type="ECO:0000256" key="9">
    <source>
        <dbReference type="ARBA" id="ARBA00031306"/>
    </source>
</evidence>
<dbReference type="Proteomes" id="UP001595912">
    <property type="component" value="Unassembled WGS sequence"/>
</dbReference>
<accession>A0ABV9VNH5</accession>
<evidence type="ECO:0000256" key="3">
    <source>
        <dbReference type="ARBA" id="ARBA00016337"/>
    </source>
</evidence>
<evidence type="ECO:0000256" key="5">
    <source>
        <dbReference type="ARBA" id="ARBA00022679"/>
    </source>
</evidence>
<sequence>MEHGSAQWETWGTTVRLVVTDPAALPAAGDLVRAELAAVDLACSRFRDDSELHHVHRLAGRPVEVSELLAELVAVALRAARDTGGDVDPTVGAAIADLGYDRDFAAITAPTDGTQHAITAPTGGTQHAITAPTDGTEHTGTGPTGGTEHTGTGPIDGTQHTGTGPARLIVYPTADWRHVKLRGRRLTVPPGVTLDLGATAKAWTADRCARLVTAATGTGVLVSLGGDIATAGPGPTGGWRVLVQDRPGEPGCTVRLPGGAALASSSTISRQWLGPQGVLHHILDPRTGMPAPRVWRTVSVAARTCVHANTLSTAAVVRGRAAHGWLARQGAPARLVSQRRQVYATTGWPL</sequence>
<keyword evidence="7" id="KW-0274">FAD</keyword>
<feature type="region of interest" description="Disordered" evidence="11">
    <location>
        <begin position="133"/>
        <end position="163"/>
    </location>
</feature>
<evidence type="ECO:0000256" key="11">
    <source>
        <dbReference type="SAM" id="MobiDB-lite"/>
    </source>
</evidence>
<keyword evidence="6" id="KW-0479">Metal-binding</keyword>
<evidence type="ECO:0000256" key="7">
    <source>
        <dbReference type="ARBA" id="ARBA00022827"/>
    </source>
</evidence>
<dbReference type="SUPFAM" id="SSF143631">
    <property type="entry name" value="ApbE-like"/>
    <property type="match status" value="2"/>
</dbReference>
<dbReference type="GO" id="GO:0016740">
    <property type="term" value="F:transferase activity"/>
    <property type="evidence" value="ECO:0007669"/>
    <property type="project" value="UniProtKB-KW"/>
</dbReference>
<reference evidence="13" key="1">
    <citation type="journal article" date="2019" name="Int. J. Syst. Evol. Microbiol.">
        <title>The Global Catalogue of Microorganisms (GCM) 10K type strain sequencing project: providing services to taxonomists for standard genome sequencing and annotation.</title>
        <authorList>
            <consortium name="The Broad Institute Genomics Platform"/>
            <consortium name="The Broad Institute Genome Sequencing Center for Infectious Disease"/>
            <person name="Wu L."/>
            <person name="Ma J."/>
        </authorList>
    </citation>
    <scope>NUCLEOTIDE SEQUENCE [LARGE SCALE GENOMIC DNA]</scope>
    <source>
        <strain evidence="13">CGMCC 4.7152</strain>
    </source>
</reference>
<gene>
    <name evidence="12" type="ORF">ACFPIJ_07335</name>
</gene>
<comment type="catalytic activity">
    <reaction evidence="10">
        <text>L-threonyl-[protein] + FAD = FMN-L-threonyl-[protein] + AMP + H(+)</text>
        <dbReference type="Rhea" id="RHEA:36847"/>
        <dbReference type="Rhea" id="RHEA-COMP:11060"/>
        <dbReference type="Rhea" id="RHEA-COMP:11061"/>
        <dbReference type="ChEBI" id="CHEBI:15378"/>
        <dbReference type="ChEBI" id="CHEBI:30013"/>
        <dbReference type="ChEBI" id="CHEBI:57692"/>
        <dbReference type="ChEBI" id="CHEBI:74257"/>
        <dbReference type="ChEBI" id="CHEBI:456215"/>
        <dbReference type="EC" id="2.7.1.180"/>
    </reaction>
</comment>
<dbReference type="PANTHER" id="PTHR30040">
    <property type="entry name" value="THIAMINE BIOSYNTHESIS LIPOPROTEIN APBE"/>
    <property type="match status" value="1"/>
</dbReference>
<evidence type="ECO:0000256" key="4">
    <source>
        <dbReference type="ARBA" id="ARBA00022630"/>
    </source>
</evidence>
<proteinExistence type="predicted"/>
<evidence type="ECO:0000256" key="2">
    <source>
        <dbReference type="ARBA" id="ARBA00011955"/>
    </source>
</evidence>
<evidence type="ECO:0000313" key="13">
    <source>
        <dbReference type="Proteomes" id="UP001595912"/>
    </source>
</evidence>
<keyword evidence="8" id="KW-0460">Magnesium</keyword>